<dbReference type="OrthoDB" id="3032433at2759"/>
<dbReference type="Proteomes" id="UP000001861">
    <property type="component" value="Unassembled WGS sequence"/>
</dbReference>
<protein>
    <submittedName>
        <fullName evidence="2">Uncharacterized protein</fullName>
    </submittedName>
</protein>
<feature type="region of interest" description="Disordered" evidence="1">
    <location>
        <begin position="266"/>
        <end position="335"/>
    </location>
</feature>
<feature type="region of interest" description="Disordered" evidence="1">
    <location>
        <begin position="1"/>
        <end position="124"/>
    </location>
</feature>
<name>A8PIN0_COPC7</name>
<feature type="compositionally biased region" description="Basic and acidic residues" evidence="1">
    <location>
        <begin position="206"/>
        <end position="240"/>
    </location>
</feature>
<feature type="compositionally biased region" description="Basic and acidic residues" evidence="1">
    <location>
        <begin position="266"/>
        <end position="279"/>
    </location>
</feature>
<evidence type="ECO:0000313" key="3">
    <source>
        <dbReference type="Proteomes" id="UP000001861"/>
    </source>
</evidence>
<feature type="compositionally biased region" description="Basic and acidic residues" evidence="1">
    <location>
        <begin position="80"/>
        <end position="111"/>
    </location>
</feature>
<dbReference type="InParanoid" id="A8PIN0"/>
<dbReference type="KEGG" id="cci:CC1G_13372"/>
<dbReference type="VEuPathDB" id="FungiDB:CC1G_13372"/>
<dbReference type="RefSeq" id="XP_001841596.2">
    <property type="nucleotide sequence ID" value="XM_001841544.2"/>
</dbReference>
<dbReference type="EMBL" id="AACS02000045">
    <property type="protein sequence ID" value="EAU80219.2"/>
    <property type="molecule type" value="Genomic_DNA"/>
</dbReference>
<sequence length="423" mass="46659">MATITRLRTRSQTQAAAQIGLANRSPATSTPDLDPVDASAIAVDGASPPSTPSTPGRRTYADVAATPPSQPSTPLMAADSVHEDEQVRPRESPREPVMALERRDEGPRSGEMEATIADGRSSRLDGTAVDDWATIPLRRSASLESALQSVDGRVRFINQNRYLRLPVFSALPVAAEPEDDRVDRRDPAVDEAERNLTSVQRATIVRRYENVRSSRQHARDTEPQSSDEDRPRRDKGKGPDPRNWGNAHLDEDEAELDFQRAVHESLAEHRGHRDQDRRGPVASGSRPRGYQGHPGDGDEDPDDPPPRRLPSEQPSHRSRLGQGRDSTPIDQIPPNSILVPLDDLRTLLTIERWDTIIMMSITVVHRSLLVTPLVNHLNSLLLGGLLPVVARVIRKMMTHTEVGMTMTITRTIGIIGDLIVEGL</sequence>
<proteinExistence type="predicted"/>
<dbReference type="AlphaFoldDB" id="A8PIN0"/>
<keyword evidence="3" id="KW-1185">Reference proteome</keyword>
<organism evidence="2 3">
    <name type="scientific">Coprinopsis cinerea (strain Okayama-7 / 130 / ATCC MYA-4618 / FGSC 9003)</name>
    <name type="common">Inky cap fungus</name>
    <name type="synonym">Hormographiella aspergillata</name>
    <dbReference type="NCBI Taxonomy" id="240176"/>
    <lineage>
        <taxon>Eukaryota</taxon>
        <taxon>Fungi</taxon>
        <taxon>Dikarya</taxon>
        <taxon>Basidiomycota</taxon>
        <taxon>Agaricomycotina</taxon>
        <taxon>Agaricomycetes</taxon>
        <taxon>Agaricomycetidae</taxon>
        <taxon>Agaricales</taxon>
        <taxon>Agaricineae</taxon>
        <taxon>Psathyrellaceae</taxon>
        <taxon>Coprinopsis</taxon>
    </lineage>
</organism>
<feature type="compositionally biased region" description="Basic and acidic residues" evidence="1">
    <location>
        <begin position="181"/>
        <end position="194"/>
    </location>
</feature>
<feature type="region of interest" description="Disordered" evidence="1">
    <location>
        <begin position="176"/>
        <end position="250"/>
    </location>
</feature>
<dbReference type="GeneID" id="6018304"/>
<evidence type="ECO:0000256" key="1">
    <source>
        <dbReference type="SAM" id="MobiDB-lite"/>
    </source>
</evidence>
<comment type="caution">
    <text evidence="2">The sequence shown here is derived from an EMBL/GenBank/DDBJ whole genome shotgun (WGS) entry which is preliminary data.</text>
</comment>
<gene>
    <name evidence="2" type="ORF">CC1G_13372</name>
</gene>
<accession>A8PIN0</accession>
<reference evidence="2 3" key="1">
    <citation type="journal article" date="2010" name="Proc. Natl. Acad. Sci. U.S.A.">
        <title>Insights into evolution of multicellular fungi from the assembled chromosomes of the mushroom Coprinopsis cinerea (Coprinus cinereus).</title>
        <authorList>
            <person name="Stajich J.E."/>
            <person name="Wilke S.K."/>
            <person name="Ahren D."/>
            <person name="Au C.H."/>
            <person name="Birren B.W."/>
            <person name="Borodovsky M."/>
            <person name="Burns C."/>
            <person name="Canback B."/>
            <person name="Casselton L.A."/>
            <person name="Cheng C.K."/>
            <person name="Deng J."/>
            <person name="Dietrich F.S."/>
            <person name="Fargo D.C."/>
            <person name="Farman M.L."/>
            <person name="Gathman A.C."/>
            <person name="Goldberg J."/>
            <person name="Guigo R."/>
            <person name="Hoegger P.J."/>
            <person name="Hooker J.B."/>
            <person name="Huggins A."/>
            <person name="James T.Y."/>
            <person name="Kamada T."/>
            <person name="Kilaru S."/>
            <person name="Kodira C."/>
            <person name="Kues U."/>
            <person name="Kupfer D."/>
            <person name="Kwan H.S."/>
            <person name="Lomsadze A."/>
            <person name="Li W."/>
            <person name="Lilly W.W."/>
            <person name="Ma L.J."/>
            <person name="Mackey A.J."/>
            <person name="Manning G."/>
            <person name="Martin F."/>
            <person name="Muraguchi H."/>
            <person name="Natvig D.O."/>
            <person name="Palmerini H."/>
            <person name="Ramesh M.A."/>
            <person name="Rehmeyer C.J."/>
            <person name="Roe B.A."/>
            <person name="Shenoy N."/>
            <person name="Stanke M."/>
            <person name="Ter-Hovhannisyan V."/>
            <person name="Tunlid A."/>
            <person name="Velagapudi R."/>
            <person name="Vision T.J."/>
            <person name="Zeng Q."/>
            <person name="Zolan M.E."/>
            <person name="Pukkila P.J."/>
        </authorList>
    </citation>
    <scope>NUCLEOTIDE SEQUENCE [LARGE SCALE GENOMIC DNA]</scope>
    <source>
        <strain evidence="3">Okayama-7 / 130 / ATCC MYA-4618 / FGSC 9003</strain>
    </source>
</reference>
<evidence type="ECO:0000313" key="2">
    <source>
        <dbReference type="EMBL" id="EAU80219.2"/>
    </source>
</evidence>
<dbReference type="HOGENOM" id="CLU_648927_0_0_1"/>